<sequence>MAHGLDHTLREKAPGAALDSRGEHHFHTVPARPVLMTTAAGTGGQGTPGRVLGAC</sequence>
<reference evidence="2 3" key="1">
    <citation type="submission" date="2018-12" db="EMBL/GenBank/DDBJ databases">
        <title>Complete Genome Sequence of the Corallopyronin A producing Myxobacterium Corallococcus coralloides B035.</title>
        <authorList>
            <person name="Bouhired S.M."/>
            <person name="Rupp O."/>
            <person name="Blom J."/>
            <person name="Schaeberle T.F."/>
            <person name="Kehraus S."/>
            <person name="Schiefer A."/>
            <person name="Pfarr K."/>
            <person name="Goesmann A."/>
            <person name="Hoerauf A."/>
            <person name="Koenig G.M."/>
        </authorList>
    </citation>
    <scope>NUCLEOTIDE SEQUENCE [LARGE SCALE GENOMIC DNA]</scope>
    <source>
        <strain evidence="2 3">B035</strain>
    </source>
</reference>
<dbReference type="Proteomes" id="UP000288758">
    <property type="component" value="Chromosome"/>
</dbReference>
<name>A0A410RIQ3_CORCK</name>
<feature type="region of interest" description="Disordered" evidence="1">
    <location>
        <begin position="1"/>
        <end position="24"/>
    </location>
</feature>
<accession>A0A410RIQ3</accession>
<dbReference type="EMBL" id="CP034669">
    <property type="protein sequence ID" value="QAT81811.1"/>
    <property type="molecule type" value="Genomic_DNA"/>
</dbReference>
<dbReference type="AlphaFoldDB" id="A0A410RIQ3"/>
<protein>
    <submittedName>
        <fullName evidence="2">Uncharacterized protein</fullName>
    </submittedName>
</protein>
<gene>
    <name evidence="2" type="ORF">EJ065_0202</name>
</gene>
<evidence type="ECO:0000313" key="3">
    <source>
        <dbReference type="Proteomes" id="UP000288758"/>
    </source>
</evidence>
<evidence type="ECO:0000256" key="1">
    <source>
        <dbReference type="SAM" id="MobiDB-lite"/>
    </source>
</evidence>
<proteinExistence type="predicted"/>
<feature type="compositionally biased region" description="Basic and acidic residues" evidence="1">
    <location>
        <begin position="1"/>
        <end position="13"/>
    </location>
</feature>
<evidence type="ECO:0000313" key="2">
    <source>
        <dbReference type="EMBL" id="QAT81811.1"/>
    </source>
</evidence>
<organism evidence="2 3">
    <name type="scientific">Corallococcus coralloides</name>
    <name type="common">Myxococcus coralloides</name>
    <dbReference type="NCBI Taxonomy" id="184914"/>
    <lineage>
        <taxon>Bacteria</taxon>
        <taxon>Pseudomonadati</taxon>
        <taxon>Myxococcota</taxon>
        <taxon>Myxococcia</taxon>
        <taxon>Myxococcales</taxon>
        <taxon>Cystobacterineae</taxon>
        <taxon>Myxococcaceae</taxon>
        <taxon>Corallococcus</taxon>
    </lineage>
</organism>